<accession>K6ZDS0</accession>
<organism evidence="1 2">
    <name type="scientific">Brumicola pallidula DSM 14239 = ACAM 615</name>
    <dbReference type="NCBI Taxonomy" id="1121922"/>
    <lineage>
        <taxon>Bacteria</taxon>
        <taxon>Pseudomonadati</taxon>
        <taxon>Pseudomonadota</taxon>
        <taxon>Gammaproteobacteria</taxon>
        <taxon>Alteromonadales</taxon>
        <taxon>Alteromonadaceae</taxon>
        <taxon>Brumicola</taxon>
    </lineage>
</organism>
<gene>
    <name evidence="1" type="ORF">GPAL_0222</name>
</gene>
<keyword evidence="2" id="KW-1185">Reference proteome</keyword>
<dbReference type="AlphaFoldDB" id="K6ZDS0"/>
<reference evidence="2" key="1">
    <citation type="journal article" date="2014" name="Environ. Microbiol.">
        <title>Comparative genomics of the marine bacterial genus Glaciecola reveals the high degree of genomic diversity and genomic characteristic for cold adaptation.</title>
        <authorList>
            <person name="Qin Q.L."/>
            <person name="Xie B.B."/>
            <person name="Yu Y."/>
            <person name="Shu Y.L."/>
            <person name="Rong J.C."/>
            <person name="Zhang Y.J."/>
            <person name="Zhao D.L."/>
            <person name="Chen X.L."/>
            <person name="Zhang X.Y."/>
            <person name="Chen B."/>
            <person name="Zhou B.C."/>
            <person name="Zhang Y.Z."/>
        </authorList>
    </citation>
    <scope>NUCLEOTIDE SEQUENCE [LARGE SCALE GENOMIC DNA]</scope>
    <source>
        <strain evidence="2">ACAM 615</strain>
    </source>
</reference>
<evidence type="ECO:0000313" key="1">
    <source>
        <dbReference type="EMBL" id="GAC27103.1"/>
    </source>
</evidence>
<protein>
    <submittedName>
        <fullName evidence="1">Uncharacterized protein</fullName>
    </submittedName>
</protein>
<comment type="caution">
    <text evidence="1">The sequence shown here is derived from an EMBL/GenBank/DDBJ whole genome shotgun (WGS) entry which is preliminary data.</text>
</comment>
<proteinExistence type="predicted"/>
<name>K6ZDS0_9ALTE</name>
<dbReference type="EMBL" id="BAEQ01000005">
    <property type="protein sequence ID" value="GAC27103.1"/>
    <property type="molecule type" value="Genomic_DNA"/>
</dbReference>
<dbReference type="Proteomes" id="UP000006251">
    <property type="component" value="Unassembled WGS sequence"/>
</dbReference>
<sequence length="44" mass="5299">MAEVIHYPCFFMPIFLLNIRCIRCDKTARVTLPEFTRNRININQ</sequence>
<evidence type="ECO:0000313" key="2">
    <source>
        <dbReference type="Proteomes" id="UP000006251"/>
    </source>
</evidence>